<name>A0A1M6HV07_9BRAD</name>
<feature type="region of interest" description="Disordered" evidence="1">
    <location>
        <begin position="1"/>
        <end position="80"/>
    </location>
</feature>
<dbReference type="OrthoDB" id="8256464at2"/>
<gene>
    <name evidence="2" type="ORF">SAMN05444159_0117</name>
</gene>
<sequence>MELEPEDEADDAELEDGDPAEDDGLREPSLGSLDHHLNQEQWAAGSRRDLEQDGSESGIADQDGLDEQVPFRDWQGVGMA</sequence>
<dbReference type="Proteomes" id="UP000189935">
    <property type="component" value="Chromosome I"/>
</dbReference>
<dbReference type="AlphaFoldDB" id="A0A1M6HV07"/>
<feature type="compositionally biased region" description="Acidic residues" evidence="1">
    <location>
        <begin position="1"/>
        <end position="24"/>
    </location>
</feature>
<evidence type="ECO:0000313" key="3">
    <source>
        <dbReference type="Proteomes" id="UP000189935"/>
    </source>
</evidence>
<organism evidence="2 3">
    <name type="scientific">Bradyrhizobium lablabi</name>
    <dbReference type="NCBI Taxonomy" id="722472"/>
    <lineage>
        <taxon>Bacteria</taxon>
        <taxon>Pseudomonadati</taxon>
        <taxon>Pseudomonadota</taxon>
        <taxon>Alphaproteobacteria</taxon>
        <taxon>Hyphomicrobiales</taxon>
        <taxon>Nitrobacteraceae</taxon>
        <taxon>Bradyrhizobium</taxon>
    </lineage>
</organism>
<proteinExistence type="predicted"/>
<reference evidence="2 3" key="1">
    <citation type="submission" date="2016-11" db="EMBL/GenBank/DDBJ databases">
        <authorList>
            <person name="Jaros S."/>
            <person name="Januszkiewicz K."/>
            <person name="Wedrychowicz H."/>
        </authorList>
    </citation>
    <scope>NUCLEOTIDE SEQUENCE [LARGE SCALE GENOMIC DNA]</scope>
    <source>
        <strain evidence="2 3">GAS499</strain>
    </source>
</reference>
<evidence type="ECO:0000256" key="1">
    <source>
        <dbReference type="SAM" id="MobiDB-lite"/>
    </source>
</evidence>
<accession>A0A1M6HV07</accession>
<protein>
    <submittedName>
        <fullName evidence="2">Uncharacterized protein</fullName>
    </submittedName>
</protein>
<evidence type="ECO:0000313" key="2">
    <source>
        <dbReference type="EMBL" id="SHJ26021.1"/>
    </source>
</evidence>
<dbReference type="EMBL" id="LT670844">
    <property type="protein sequence ID" value="SHJ26021.1"/>
    <property type="molecule type" value="Genomic_DNA"/>
</dbReference>
<dbReference type="RefSeq" id="WP_154071050.1">
    <property type="nucleotide sequence ID" value="NZ_LT670844.1"/>
</dbReference>